<keyword evidence="1" id="KW-1133">Transmembrane helix</keyword>
<evidence type="ECO:0000256" key="1">
    <source>
        <dbReference type="SAM" id="Phobius"/>
    </source>
</evidence>
<keyword evidence="1" id="KW-0472">Membrane</keyword>
<keyword evidence="1" id="KW-0812">Transmembrane</keyword>
<dbReference type="Proteomes" id="UP000094801">
    <property type="component" value="Unassembled WGS sequence"/>
</dbReference>
<organism evidence="2 3">
    <name type="scientific">[Candida] arabinofermentans NRRL YB-2248</name>
    <dbReference type="NCBI Taxonomy" id="983967"/>
    <lineage>
        <taxon>Eukaryota</taxon>
        <taxon>Fungi</taxon>
        <taxon>Dikarya</taxon>
        <taxon>Ascomycota</taxon>
        <taxon>Saccharomycotina</taxon>
        <taxon>Pichiomycetes</taxon>
        <taxon>Pichiales</taxon>
        <taxon>Pichiaceae</taxon>
        <taxon>Ogataea</taxon>
        <taxon>Ogataea/Candida clade</taxon>
    </lineage>
</organism>
<feature type="transmembrane region" description="Helical" evidence="1">
    <location>
        <begin position="200"/>
        <end position="221"/>
    </location>
</feature>
<protein>
    <submittedName>
        <fullName evidence="2">Uncharacterized protein</fullName>
    </submittedName>
</protein>
<gene>
    <name evidence="2" type="ORF">CANARDRAFT_19079</name>
</gene>
<accession>A0A1E4SWL2</accession>
<name>A0A1E4SWL2_9ASCO</name>
<proteinExistence type="predicted"/>
<sequence>MFIRYHNTVRSLNIRCYHIQTPSILPCLKSVEKPLSYKYNNYLEFRKKADSRIKILNEIIPVEFKLDNHLLLRCIYTYEQSHPIKTKLVDNLWLGADVSIENDNVKKLGEKLLKQRVLNYTFQTQITHRDDEVDEVDVVVFDKLDLFDSVLEKSYKLTSLTNRVSFINQFLKKLESNSKLDLSLDTYKLIKLEENKRHKIIWFVIGFIYYQYGFNKCVLFIDEKIINMMG</sequence>
<dbReference type="OrthoDB" id="3989831at2759"/>
<evidence type="ECO:0000313" key="2">
    <source>
        <dbReference type="EMBL" id="ODV83890.1"/>
    </source>
</evidence>
<dbReference type="AlphaFoldDB" id="A0A1E4SWL2"/>
<keyword evidence="3" id="KW-1185">Reference proteome</keyword>
<reference evidence="3" key="1">
    <citation type="submission" date="2016-04" db="EMBL/GenBank/DDBJ databases">
        <title>Comparative genomics of biotechnologically important yeasts.</title>
        <authorList>
            <consortium name="DOE Joint Genome Institute"/>
            <person name="Riley R."/>
            <person name="Haridas S."/>
            <person name="Wolfe K.H."/>
            <person name="Lopes M.R."/>
            <person name="Hittinger C.T."/>
            <person name="Goker M."/>
            <person name="Salamov A."/>
            <person name="Wisecaver J."/>
            <person name="Long T.M."/>
            <person name="Aerts A.L."/>
            <person name="Barry K."/>
            <person name="Choi C."/>
            <person name="Clum A."/>
            <person name="Coughlan A.Y."/>
            <person name="Deshpande S."/>
            <person name="Douglass A.P."/>
            <person name="Hanson S.J."/>
            <person name="Klenk H.-P."/>
            <person name="Labutti K."/>
            <person name="Lapidus A."/>
            <person name="Lindquist E."/>
            <person name="Lipzen A."/>
            <person name="Meier-Kolthoff J.P."/>
            <person name="Ohm R.A."/>
            <person name="Otillar R.P."/>
            <person name="Pangilinan J."/>
            <person name="Peng Y."/>
            <person name="Rokas A."/>
            <person name="Rosa C.A."/>
            <person name="Scheuner C."/>
            <person name="Sibirny A.A."/>
            <person name="Slot J.C."/>
            <person name="Stielow J.B."/>
            <person name="Sun H."/>
            <person name="Kurtzman C.P."/>
            <person name="Blackwell M."/>
            <person name="Grigoriev I.V."/>
            <person name="Jeffries T.W."/>
        </authorList>
    </citation>
    <scope>NUCLEOTIDE SEQUENCE [LARGE SCALE GENOMIC DNA]</scope>
    <source>
        <strain evidence="3">NRRL YB-2248</strain>
    </source>
</reference>
<evidence type="ECO:0000313" key="3">
    <source>
        <dbReference type="Proteomes" id="UP000094801"/>
    </source>
</evidence>
<dbReference type="EMBL" id="KV453860">
    <property type="protein sequence ID" value="ODV83890.1"/>
    <property type="molecule type" value="Genomic_DNA"/>
</dbReference>